<accession>A0A0D7X3K2</accession>
<dbReference type="Proteomes" id="UP000032534">
    <property type="component" value="Unassembled WGS sequence"/>
</dbReference>
<reference evidence="3 4" key="1">
    <citation type="submission" date="2014-11" db="EMBL/GenBank/DDBJ databases">
        <title>Draft Genome Sequences of Paenibacillus polymyxa NRRL B-30509 and Paenibacillus terrae NRRL B-30644, Strains from a Poultry Environment that Produce Tridecaptin A and Paenicidins.</title>
        <authorList>
            <person name="van Belkum M.J."/>
            <person name="Lohans C.T."/>
            <person name="Vederas J.C."/>
        </authorList>
    </citation>
    <scope>NUCLEOTIDE SEQUENCE [LARGE SCALE GENOMIC DNA]</scope>
    <source>
        <strain evidence="3 4">NRRL B-30644</strain>
    </source>
</reference>
<dbReference type="PROSITE" id="PS50995">
    <property type="entry name" value="HTH_MARR_2"/>
    <property type="match status" value="1"/>
</dbReference>
<organism evidence="3 4">
    <name type="scientific">Paenibacillus terrae</name>
    <dbReference type="NCBI Taxonomy" id="159743"/>
    <lineage>
        <taxon>Bacteria</taxon>
        <taxon>Bacillati</taxon>
        <taxon>Bacillota</taxon>
        <taxon>Bacilli</taxon>
        <taxon>Bacillales</taxon>
        <taxon>Paenibacillaceae</taxon>
        <taxon>Paenibacillus</taxon>
    </lineage>
</organism>
<dbReference type="GO" id="GO:0003700">
    <property type="term" value="F:DNA-binding transcription factor activity"/>
    <property type="evidence" value="ECO:0007669"/>
    <property type="project" value="InterPro"/>
</dbReference>
<dbReference type="InterPro" id="IPR000835">
    <property type="entry name" value="HTH_MarR-typ"/>
</dbReference>
<keyword evidence="1" id="KW-0238">DNA-binding</keyword>
<dbReference type="PANTHER" id="PTHR33164">
    <property type="entry name" value="TRANSCRIPTIONAL REGULATOR, MARR FAMILY"/>
    <property type="match status" value="1"/>
</dbReference>
<dbReference type="GO" id="GO:0006950">
    <property type="term" value="P:response to stress"/>
    <property type="evidence" value="ECO:0007669"/>
    <property type="project" value="TreeGrafter"/>
</dbReference>
<gene>
    <name evidence="3" type="ORF">QD47_09140</name>
</gene>
<dbReference type="InterPro" id="IPR036390">
    <property type="entry name" value="WH_DNA-bd_sf"/>
</dbReference>
<protein>
    <submittedName>
        <fullName evidence="3">MarR family transcriptional regulator</fullName>
    </submittedName>
</protein>
<keyword evidence="4" id="KW-1185">Reference proteome</keyword>
<dbReference type="GO" id="GO:0003677">
    <property type="term" value="F:DNA binding"/>
    <property type="evidence" value="ECO:0007669"/>
    <property type="project" value="UniProtKB-KW"/>
</dbReference>
<sequence>MEVNNNSLDTWLSLVYIQIAINEGLERALQEKYDLSLKEFYVLYFLSQSNEKKLRIQQLEKKVGLSQSAVSRLVNRMEAKSCGALQKNGCEMDRRGIYTHITPLGEVKLKNALETFNKVIQTNLKKEELYTKISDLMKTI</sequence>
<evidence type="ECO:0000259" key="2">
    <source>
        <dbReference type="PROSITE" id="PS50995"/>
    </source>
</evidence>
<dbReference type="PATRIC" id="fig|159743.3.peg.2021"/>
<dbReference type="Gene3D" id="1.10.10.10">
    <property type="entry name" value="Winged helix-like DNA-binding domain superfamily/Winged helix DNA-binding domain"/>
    <property type="match status" value="1"/>
</dbReference>
<dbReference type="SMART" id="SM00347">
    <property type="entry name" value="HTH_MARR"/>
    <property type="match status" value="1"/>
</dbReference>
<dbReference type="AlphaFoldDB" id="A0A0D7X3K2"/>
<dbReference type="EMBL" id="JTHP01000013">
    <property type="protein sequence ID" value="KJD45956.1"/>
    <property type="molecule type" value="Genomic_DNA"/>
</dbReference>
<dbReference type="InterPro" id="IPR036388">
    <property type="entry name" value="WH-like_DNA-bd_sf"/>
</dbReference>
<dbReference type="InterPro" id="IPR039422">
    <property type="entry name" value="MarR/SlyA-like"/>
</dbReference>
<dbReference type="Pfam" id="PF12802">
    <property type="entry name" value="MarR_2"/>
    <property type="match status" value="1"/>
</dbReference>
<dbReference type="OrthoDB" id="5195026at2"/>
<evidence type="ECO:0000256" key="1">
    <source>
        <dbReference type="ARBA" id="ARBA00023125"/>
    </source>
</evidence>
<feature type="domain" description="HTH marR-type" evidence="2">
    <location>
        <begin position="5"/>
        <end position="140"/>
    </location>
</feature>
<dbReference type="SUPFAM" id="SSF46785">
    <property type="entry name" value="Winged helix' DNA-binding domain"/>
    <property type="match status" value="1"/>
</dbReference>
<evidence type="ECO:0000313" key="4">
    <source>
        <dbReference type="Proteomes" id="UP000032534"/>
    </source>
</evidence>
<name>A0A0D7X3K2_9BACL</name>
<comment type="caution">
    <text evidence="3">The sequence shown here is derived from an EMBL/GenBank/DDBJ whole genome shotgun (WGS) entry which is preliminary data.</text>
</comment>
<dbReference type="RefSeq" id="WP_044645838.1">
    <property type="nucleotide sequence ID" value="NZ_JTHP01000013.1"/>
</dbReference>
<dbReference type="PANTHER" id="PTHR33164:SF99">
    <property type="entry name" value="MARR FAMILY REGULATORY PROTEIN"/>
    <property type="match status" value="1"/>
</dbReference>
<evidence type="ECO:0000313" key="3">
    <source>
        <dbReference type="EMBL" id="KJD45956.1"/>
    </source>
</evidence>
<proteinExistence type="predicted"/>